<protein>
    <recommendedName>
        <fullName evidence="1">R3H domain-containing protein</fullName>
    </recommendedName>
</protein>
<dbReference type="GO" id="GO:0003723">
    <property type="term" value="F:RNA binding"/>
    <property type="evidence" value="ECO:0007669"/>
    <property type="project" value="InterPro"/>
</dbReference>
<evidence type="ECO:0000313" key="2">
    <source>
        <dbReference type="EMBL" id="OGZ41278.1"/>
    </source>
</evidence>
<dbReference type="InterPro" id="IPR015946">
    <property type="entry name" value="KH_dom-like_a/b"/>
</dbReference>
<dbReference type="PROSITE" id="PS51061">
    <property type="entry name" value="R3H"/>
    <property type="match status" value="1"/>
</dbReference>
<comment type="caution">
    <text evidence="2">The sequence shown here is derived from an EMBL/GenBank/DDBJ whole genome shotgun (WGS) entry which is preliminary data.</text>
</comment>
<dbReference type="Proteomes" id="UP000177126">
    <property type="component" value="Unassembled WGS sequence"/>
</dbReference>
<dbReference type="Pfam" id="PF13083">
    <property type="entry name" value="KH_KhpA-B"/>
    <property type="match status" value="1"/>
</dbReference>
<proteinExistence type="predicted"/>
<organism evidence="2 3">
    <name type="scientific">Candidatus Portnoybacteria bacterium RIFCSPLOWO2_02_FULL_39_11</name>
    <dbReference type="NCBI Taxonomy" id="1802001"/>
    <lineage>
        <taxon>Bacteria</taxon>
        <taxon>Candidatus Portnoyibacteriota</taxon>
    </lineage>
</organism>
<feature type="domain" description="R3H" evidence="1">
    <location>
        <begin position="86"/>
        <end position="151"/>
    </location>
</feature>
<dbReference type="EMBL" id="MHNF01000015">
    <property type="protein sequence ID" value="OGZ41278.1"/>
    <property type="molecule type" value="Genomic_DNA"/>
</dbReference>
<dbReference type="Pfam" id="PF01424">
    <property type="entry name" value="R3H"/>
    <property type="match status" value="1"/>
</dbReference>
<dbReference type="CDD" id="cd02414">
    <property type="entry name" value="KH-II_Jag"/>
    <property type="match status" value="1"/>
</dbReference>
<dbReference type="InterPro" id="IPR039247">
    <property type="entry name" value="KhpB"/>
</dbReference>
<name>A0A1G2FUJ7_9BACT</name>
<dbReference type="PANTHER" id="PTHR35800">
    <property type="entry name" value="PROTEIN JAG"/>
    <property type="match status" value="1"/>
</dbReference>
<dbReference type="PANTHER" id="PTHR35800:SF1">
    <property type="entry name" value="RNA-BINDING PROTEIN KHPB"/>
    <property type="match status" value="1"/>
</dbReference>
<dbReference type="AlphaFoldDB" id="A0A1G2FUJ7"/>
<gene>
    <name evidence="2" type="ORF">A3B04_03730</name>
</gene>
<accession>A0A1G2FUJ7</accession>
<dbReference type="InterPro" id="IPR038008">
    <property type="entry name" value="Jag_KH"/>
</dbReference>
<sequence>MEQEKLSKIKEITEGLIEKMGLDGQATVVEGADLGAVVQIASQEAGYLIGRNGDNLKAIQQLVRALVSKQIVDAPRLTLDVNNYQQERLDMLKDTALGAARQVASYGTVRSLPPMNSYERRVVHTALAGIPGIKTESEGEGEERRIVIRPA</sequence>
<dbReference type="InterPro" id="IPR001374">
    <property type="entry name" value="R3H_dom"/>
</dbReference>
<dbReference type="InterPro" id="IPR036867">
    <property type="entry name" value="R3H_dom_sf"/>
</dbReference>
<dbReference type="Gene3D" id="3.30.1370.50">
    <property type="entry name" value="R3H-like domain"/>
    <property type="match status" value="1"/>
</dbReference>
<reference evidence="2 3" key="1">
    <citation type="journal article" date="2016" name="Nat. Commun.">
        <title>Thousands of microbial genomes shed light on interconnected biogeochemical processes in an aquifer system.</title>
        <authorList>
            <person name="Anantharaman K."/>
            <person name="Brown C.T."/>
            <person name="Hug L.A."/>
            <person name="Sharon I."/>
            <person name="Castelle C.J."/>
            <person name="Probst A.J."/>
            <person name="Thomas B.C."/>
            <person name="Singh A."/>
            <person name="Wilkins M.J."/>
            <person name="Karaoz U."/>
            <person name="Brodie E.L."/>
            <person name="Williams K.H."/>
            <person name="Hubbard S.S."/>
            <person name="Banfield J.F."/>
        </authorList>
    </citation>
    <scope>NUCLEOTIDE SEQUENCE [LARGE SCALE GENOMIC DNA]</scope>
</reference>
<dbReference type="SUPFAM" id="SSF82708">
    <property type="entry name" value="R3H domain"/>
    <property type="match status" value="1"/>
</dbReference>
<dbReference type="SMART" id="SM00393">
    <property type="entry name" value="R3H"/>
    <property type="match status" value="1"/>
</dbReference>
<evidence type="ECO:0000313" key="3">
    <source>
        <dbReference type="Proteomes" id="UP000177126"/>
    </source>
</evidence>
<evidence type="ECO:0000259" key="1">
    <source>
        <dbReference type="PROSITE" id="PS51061"/>
    </source>
</evidence>
<dbReference type="Gene3D" id="3.30.300.20">
    <property type="match status" value="1"/>
</dbReference>